<gene>
    <name evidence="2" type="ORF">AVDCRST_MAG61-722</name>
</gene>
<evidence type="ECO:0000313" key="2">
    <source>
        <dbReference type="EMBL" id="CAA9297816.1"/>
    </source>
</evidence>
<reference evidence="2" key="1">
    <citation type="submission" date="2020-02" db="EMBL/GenBank/DDBJ databases">
        <authorList>
            <person name="Meier V. D."/>
        </authorList>
    </citation>
    <scope>NUCLEOTIDE SEQUENCE</scope>
    <source>
        <strain evidence="2">AVDCRST_MAG61</strain>
    </source>
</reference>
<accession>A0A6J4K7I0</accession>
<evidence type="ECO:0000256" key="1">
    <source>
        <dbReference type="SAM" id="MobiDB-lite"/>
    </source>
</evidence>
<feature type="non-terminal residue" evidence="2">
    <location>
        <position position="77"/>
    </location>
</feature>
<feature type="non-terminal residue" evidence="2">
    <location>
        <position position="1"/>
    </location>
</feature>
<dbReference type="AlphaFoldDB" id="A0A6J4K7I0"/>
<dbReference type="EMBL" id="CADCTT010000113">
    <property type="protein sequence ID" value="CAA9297816.1"/>
    <property type="molecule type" value="Genomic_DNA"/>
</dbReference>
<proteinExistence type="predicted"/>
<sequence length="77" mass="8500">EQLVEELLPGRSRSGPQRGEVEGGGRALEAAQRLLERLGEVAADRHRLADRLHVGGEHRVGGRELLKGEPRDLHHDV</sequence>
<protein>
    <submittedName>
        <fullName evidence="2">Uncharacterized protein</fullName>
    </submittedName>
</protein>
<name>A0A6J4K7I0_9ACTN</name>
<feature type="region of interest" description="Disordered" evidence="1">
    <location>
        <begin position="1"/>
        <end position="26"/>
    </location>
</feature>
<organism evidence="2">
    <name type="scientific">uncultured Friedmanniella sp</name>
    <dbReference type="NCBI Taxonomy" id="335381"/>
    <lineage>
        <taxon>Bacteria</taxon>
        <taxon>Bacillati</taxon>
        <taxon>Actinomycetota</taxon>
        <taxon>Actinomycetes</taxon>
        <taxon>Propionibacteriales</taxon>
        <taxon>Nocardioidaceae</taxon>
        <taxon>Friedmanniella</taxon>
        <taxon>environmental samples</taxon>
    </lineage>
</organism>